<dbReference type="SUPFAM" id="SSF50475">
    <property type="entry name" value="FMN-binding split barrel"/>
    <property type="match status" value="1"/>
</dbReference>
<dbReference type="InterPro" id="IPR011576">
    <property type="entry name" value="Pyridox_Oxase_N"/>
</dbReference>
<dbReference type="Proteomes" id="UP001431926">
    <property type="component" value="Chromosome"/>
</dbReference>
<protein>
    <submittedName>
        <fullName evidence="3">PPOX class F420-dependent oxidoreductase</fullName>
        <ecNumber evidence="3">1.-.-.-</ecNumber>
    </submittedName>
</protein>
<dbReference type="InterPro" id="IPR012349">
    <property type="entry name" value="Split_barrel_FMN-bd"/>
</dbReference>
<gene>
    <name evidence="3" type="ORF">OG367_16860</name>
</gene>
<dbReference type="InterPro" id="IPR019965">
    <property type="entry name" value="PPOX_F420-dep_Rv2061_put"/>
</dbReference>
<dbReference type="PANTHER" id="PTHR35176">
    <property type="entry name" value="HEME OXYGENASE HI_0854-RELATED"/>
    <property type="match status" value="1"/>
</dbReference>
<evidence type="ECO:0000259" key="2">
    <source>
        <dbReference type="Pfam" id="PF01243"/>
    </source>
</evidence>
<keyword evidence="1 3" id="KW-0560">Oxidoreductase</keyword>
<organism evidence="3 4">
    <name type="scientific">Streptomyces anulatus</name>
    <name type="common">Streptomyces chrysomallus</name>
    <dbReference type="NCBI Taxonomy" id="1892"/>
    <lineage>
        <taxon>Bacteria</taxon>
        <taxon>Bacillati</taxon>
        <taxon>Actinomycetota</taxon>
        <taxon>Actinomycetes</taxon>
        <taxon>Kitasatosporales</taxon>
        <taxon>Streptomycetaceae</taxon>
        <taxon>Streptomyces</taxon>
    </lineage>
</organism>
<dbReference type="EMBL" id="CP109491">
    <property type="protein sequence ID" value="WUX37801.1"/>
    <property type="molecule type" value="Genomic_DNA"/>
</dbReference>
<feature type="domain" description="Pyridoxamine 5'-phosphate oxidase N-terminal" evidence="2">
    <location>
        <begin position="7"/>
        <end position="100"/>
    </location>
</feature>
<reference evidence="3" key="1">
    <citation type="submission" date="2022-10" db="EMBL/GenBank/DDBJ databases">
        <title>The complete genomes of actinobacterial strains from the NBC collection.</title>
        <authorList>
            <person name="Joergensen T.S."/>
            <person name="Alvarez Arevalo M."/>
            <person name="Sterndorff E.B."/>
            <person name="Faurdal D."/>
            <person name="Vuksanovic O."/>
            <person name="Mourched A.-S."/>
            <person name="Charusanti P."/>
            <person name="Shaw S."/>
            <person name="Blin K."/>
            <person name="Weber T."/>
        </authorList>
    </citation>
    <scope>NUCLEOTIDE SEQUENCE</scope>
    <source>
        <strain evidence="3">NBC_01436</strain>
    </source>
</reference>
<dbReference type="RefSeq" id="WP_018958669.1">
    <property type="nucleotide sequence ID" value="NZ_CP108146.1"/>
</dbReference>
<evidence type="ECO:0000313" key="3">
    <source>
        <dbReference type="EMBL" id="WUX37801.1"/>
    </source>
</evidence>
<dbReference type="Gene3D" id="2.30.110.10">
    <property type="entry name" value="Electron Transport, Fmn-binding Protein, Chain A"/>
    <property type="match status" value="1"/>
</dbReference>
<evidence type="ECO:0000256" key="1">
    <source>
        <dbReference type="ARBA" id="ARBA00023002"/>
    </source>
</evidence>
<name>A0ABZ1ZL58_STRAQ</name>
<dbReference type="PANTHER" id="PTHR35176:SF11">
    <property type="entry name" value="PYRIDOXAMINE 5'-PHOSPHATE OXIDASE FAMILY PROTEIN"/>
    <property type="match status" value="1"/>
</dbReference>
<dbReference type="EC" id="1.-.-.-" evidence="3"/>
<accession>A0ABZ1ZL58</accession>
<proteinExistence type="predicted"/>
<evidence type="ECO:0000313" key="4">
    <source>
        <dbReference type="Proteomes" id="UP001431926"/>
    </source>
</evidence>
<dbReference type="NCBIfam" id="TIGR03666">
    <property type="entry name" value="Rv2061_F420"/>
    <property type="match status" value="1"/>
</dbReference>
<sequence length="134" mass="15096">MDASRELAPFVKQYAVLLSTHRQDGTPVGTPVNIAVEGDHAFIRTFSSAWKVERMRNHPQVEIAPCTVRGSPTGPQIRAHARLLRPGTKENTHAARMLSRKYPVVQGVLVPLAHRLKRDRTLHYEVWPVTDDDT</sequence>
<keyword evidence="4" id="KW-1185">Reference proteome</keyword>
<dbReference type="InterPro" id="IPR052019">
    <property type="entry name" value="F420H2_bilvrd_red/Heme_oxyg"/>
</dbReference>
<dbReference type="GO" id="GO:0016491">
    <property type="term" value="F:oxidoreductase activity"/>
    <property type="evidence" value="ECO:0007669"/>
    <property type="project" value="UniProtKB-KW"/>
</dbReference>
<dbReference type="Pfam" id="PF01243">
    <property type="entry name" value="PNPOx_N"/>
    <property type="match status" value="1"/>
</dbReference>